<dbReference type="GO" id="GO:0016301">
    <property type="term" value="F:kinase activity"/>
    <property type="evidence" value="ECO:0007669"/>
    <property type="project" value="UniProtKB-KW"/>
</dbReference>
<dbReference type="InterPro" id="IPR045254">
    <property type="entry name" value="Nit1/2_C-N_Hydrolase"/>
</dbReference>
<dbReference type="CDD" id="cd07572">
    <property type="entry name" value="nit"/>
    <property type="match status" value="1"/>
</dbReference>
<keyword evidence="4" id="KW-1185">Reference proteome</keyword>
<evidence type="ECO:0000256" key="1">
    <source>
        <dbReference type="ARBA" id="ARBA00022801"/>
    </source>
</evidence>
<protein>
    <submittedName>
        <fullName evidence="3">Carbon-nitrogen hydrolase family protein</fullName>
    </submittedName>
</protein>
<dbReference type="Proteomes" id="UP001163266">
    <property type="component" value="Chromosome"/>
</dbReference>
<sequence>MRIAAVQMVSSTSFEHNLQRAEALVREAAAAGAKLVALPENFAFMGRADTDKFEIAEAPGAGPAQRLMAGLAAELSVWLIAGSLPLRTGDPTRLTNSCLVYGPDGAPVARYDKIHLFRYDEPGEGAPRRYDEGAVLVAGDAPQSFLADDGERQWRVGLSICYDLRFPELYRALMHPPCELIAVPSAFTYTTGRAHWELLLRARAVENQCYVIAPAQGGLHDNSRRTWGHTMIVDPWGEVLAQQPEQEGVVTAVLDPARLDEVRRRLPCLEHRRLR</sequence>
<dbReference type="GO" id="GO:0016787">
    <property type="term" value="F:hydrolase activity"/>
    <property type="evidence" value="ECO:0007669"/>
    <property type="project" value="UniProtKB-KW"/>
</dbReference>
<dbReference type="Gene3D" id="3.60.110.10">
    <property type="entry name" value="Carbon-nitrogen hydrolase"/>
    <property type="match status" value="1"/>
</dbReference>
<evidence type="ECO:0000259" key="2">
    <source>
        <dbReference type="PROSITE" id="PS50263"/>
    </source>
</evidence>
<dbReference type="PANTHER" id="PTHR23088:SF27">
    <property type="entry name" value="DEAMINATED GLUTATHIONE AMIDASE"/>
    <property type="match status" value="1"/>
</dbReference>
<evidence type="ECO:0000313" key="4">
    <source>
        <dbReference type="Proteomes" id="UP001163266"/>
    </source>
</evidence>
<keyword evidence="1 3" id="KW-0378">Hydrolase</keyword>
<dbReference type="InterPro" id="IPR003010">
    <property type="entry name" value="C-N_Hydrolase"/>
</dbReference>
<dbReference type="RefSeq" id="WP_264892286.1">
    <property type="nucleotide sequence ID" value="NZ_CP110257.1"/>
</dbReference>
<dbReference type="SUPFAM" id="SSF56317">
    <property type="entry name" value="Carbon-nitrogen hydrolase"/>
    <property type="match status" value="1"/>
</dbReference>
<accession>A0ABY6MRP1</accession>
<dbReference type="EMBL" id="CP110257">
    <property type="protein sequence ID" value="UZD54677.1"/>
    <property type="molecule type" value="Genomic_DNA"/>
</dbReference>
<gene>
    <name evidence="3" type="ORF">OMP39_13590</name>
</gene>
<keyword evidence="3" id="KW-0808">Transferase</keyword>
<reference evidence="3" key="1">
    <citation type="submission" date="2022-10" db="EMBL/GenBank/DDBJ databases">
        <title>Complete genome sequence of Schlegelella aquatica LMG 23380.</title>
        <authorList>
            <person name="Musilova J."/>
            <person name="Kourilova X."/>
            <person name="Bezdicek M."/>
            <person name="Hermankova K."/>
            <person name="Obruca S."/>
            <person name="Sedlar K."/>
        </authorList>
    </citation>
    <scope>NUCLEOTIDE SEQUENCE</scope>
    <source>
        <strain evidence="3">LMG 23380</strain>
    </source>
</reference>
<dbReference type="PANTHER" id="PTHR23088">
    <property type="entry name" value="NITRILASE-RELATED"/>
    <property type="match status" value="1"/>
</dbReference>
<proteinExistence type="predicted"/>
<dbReference type="PROSITE" id="PS50263">
    <property type="entry name" value="CN_HYDROLASE"/>
    <property type="match status" value="1"/>
</dbReference>
<dbReference type="Pfam" id="PF00795">
    <property type="entry name" value="CN_hydrolase"/>
    <property type="match status" value="1"/>
</dbReference>
<organism evidence="3 4">
    <name type="scientific">Caldimonas aquatica</name>
    <dbReference type="NCBI Taxonomy" id="376175"/>
    <lineage>
        <taxon>Bacteria</taxon>
        <taxon>Pseudomonadati</taxon>
        <taxon>Pseudomonadota</taxon>
        <taxon>Betaproteobacteria</taxon>
        <taxon>Burkholderiales</taxon>
        <taxon>Sphaerotilaceae</taxon>
        <taxon>Caldimonas</taxon>
    </lineage>
</organism>
<dbReference type="InterPro" id="IPR036526">
    <property type="entry name" value="C-N_Hydrolase_sf"/>
</dbReference>
<feature type="domain" description="CN hydrolase" evidence="2">
    <location>
        <begin position="1"/>
        <end position="256"/>
    </location>
</feature>
<evidence type="ECO:0000313" key="3">
    <source>
        <dbReference type="EMBL" id="UZD54677.1"/>
    </source>
</evidence>
<keyword evidence="3" id="KW-0418">Kinase</keyword>
<name>A0ABY6MRP1_9BURK</name>